<dbReference type="AlphaFoldDB" id="A0A8C8YVK0"/>
<keyword evidence="2" id="KW-1185">Reference proteome</keyword>
<evidence type="ECO:0000313" key="2">
    <source>
        <dbReference type="Proteomes" id="UP000694414"/>
    </source>
</evidence>
<name>A0A8C8YVK0_PROSS</name>
<proteinExistence type="predicted"/>
<dbReference type="Ensembl" id="ENSPSMT00000009249.1">
    <property type="protein sequence ID" value="ENSPSMP00000007847.1"/>
    <property type="gene ID" value="ENSPSMG00000005814.1"/>
</dbReference>
<organism evidence="1 2">
    <name type="scientific">Prolemur simus</name>
    <name type="common">Greater bamboo lemur</name>
    <name type="synonym">Hapalemur simus</name>
    <dbReference type="NCBI Taxonomy" id="1328070"/>
    <lineage>
        <taxon>Eukaryota</taxon>
        <taxon>Metazoa</taxon>
        <taxon>Chordata</taxon>
        <taxon>Craniata</taxon>
        <taxon>Vertebrata</taxon>
        <taxon>Euteleostomi</taxon>
        <taxon>Mammalia</taxon>
        <taxon>Eutheria</taxon>
        <taxon>Euarchontoglires</taxon>
        <taxon>Primates</taxon>
        <taxon>Strepsirrhini</taxon>
        <taxon>Lemuriformes</taxon>
        <taxon>Lemuridae</taxon>
        <taxon>Prolemur</taxon>
    </lineage>
</organism>
<reference evidence="1" key="2">
    <citation type="submission" date="2025-09" db="UniProtKB">
        <authorList>
            <consortium name="Ensembl"/>
        </authorList>
    </citation>
    <scope>IDENTIFICATION</scope>
</reference>
<sequence length="90" mass="10704">MSISKTPRGTYSHQPKIDYSQVNCPHCGLQSQHIALLSCFTPPQYTSPDEWIKKMWYIHTYLRESIESLPLYPHFLNWFVRYRLPVFALT</sequence>
<dbReference type="Proteomes" id="UP000694414">
    <property type="component" value="Unplaced"/>
</dbReference>
<accession>A0A8C8YVK0</accession>
<reference evidence="1" key="1">
    <citation type="submission" date="2025-08" db="UniProtKB">
        <authorList>
            <consortium name="Ensembl"/>
        </authorList>
    </citation>
    <scope>IDENTIFICATION</scope>
</reference>
<evidence type="ECO:0000313" key="1">
    <source>
        <dbReference type="Ensembl" id="ENSPSMP00000007847.1"/>
    </source>
</evidence>
<protein>
    <submittedName>
        <fullName evidence="1">Uncharacterized protein</fullName>
    </submittedName>
</protein>